<dbReference type="Proteomes" id="UP000461730">
    <property type="component" value="Unassembled WGS sequence"/>
</dbReference>
<dbReference type="PROSITE" id="PS51257">
    <property type="entry name" value="PROKAR_LIPOPROTEIN"/>
    <property type="match status" value="1"/>
</dbReference>
<dbReference type="RefSeq" id="WP_157310008.1">
    <property type="nucleotide sequence ID" value="NZ_WRXN01000032.1"/>
</dbReference>
<evidence type="ECO:0000313" key="3">
    <source>
        <dbReference type="Proteomes" id="UP000461730"/>
    </source>
</evidence>
<feature type="chain" id="PRO_5029566635" evidence="1">
    <location>
        <begin position="25"/>
        <end position="232"/>
    </location>
</feature>
<dbReference type="AlphaFoldDB" id="A0A7K1UDY6"/>
<dbReference type="EMBL" id="WRXN01000032">
    <property type="protein sequence ID" value="MVT12592.1"/>
    <property type="molecule type" value="Genomic_DNA"/>
</dbReference>
<name>A0A7K1UDY6_9BACT</name>
<evidence type="ECO:0000313" key="2">
    <source>
        <dbReference type="EMBL" id="MVT12592.1"/>
    </source>
</evidence>
<organism evidence="2 3">
    <name type="scientific">Chitinophaga tropicalis</name>
    <dbReference type="NCBI Taxonomy" id="2683588"/>
    <lineage>
        <taxon>Bacteria</taxon>
        <taxon>Pseudomonadati</taxon>
        <taxon>Bacteroidota</taxon>
        <taxon>Chitinophagia</taxon>
        <taxon>Chitinophagales</taxon>
        <taxon>Chitinophagaceae</taxon>
        <taxon>Chitinophaga</taxon>
    </lineage>
</organism>
<gene>
    <name evidence="2" type="ORF">GO493_30365</name>
</gene>
<proteinExistence type="predicted"/>
<evidence type="ECO:0000256" key="1">
    <source>
        <dbReference type="SAM" id="SignalP"/>
    </source>
</evidence>
<feature type="signal peptide" evidence="1">
    <location>
        <begin position="1"/>
        <end position="24"/>
    </location>
</feature>
<comment type="caution">
    <text evidence="2">The sequence shown here is derived from an EMBL/GenBank/DDBJ whole genome shotgun (WGS) entry which is preliminary data.</text>
</comment>
<keyword evidence="1" id="KW-0732">Signal</keyword>
<accession>A0A7K1UDY6</accession>
<reference evidence="2 3" key="1">
    <citation type="submission" date="2019-12" db="EMBL/GenBank/DDBJ databases">
        <title>Chitinophaga sp. strain ysch24 (GDMCC 1.1355), whole genome shotgun sequence.</title>
        <authorList>
            <person name="Zhang X."/>
        </authorList>
    </citation>
    <scope>NUCLEOTIDE SEQUENCE [LARGE SCALE GENOMIC DNA]</scope>
    <source>
        <strain evidence="3">ysch24</strain>
    </source>
</reference>
<sequence length="232" mass="26488">MNRCNKIVFLISVFFLLSCQSSNKINPPIREYFVPQGIDIMLSFNPSYEGDDPIIVSFNSIIKRKLSGQVITMSGDVIVGILSFREGAVWGEELSTYADGSLKKYAFRHNAHDAVFYRKYDSLHHVIGEQGTPCVGHFAHEYSNGDSLRSDVLFVDGIFEDMKIELSTDGVSFKEIDAYDNAEYKPYKLYRHLSSLRDQHDAKLYFRMTCIDSITKEKLLFKDSVSLSAYKK</sequence>
<protein>
    <submittedName>
        <fullName evidence="2">Uncharacterized protein</fullName>
    </submittedName>
</protein>
<keyword evidence="3" id="KW-1185">Reference proteome</keyword>